<keyword evidence="4" id="KW-0288">FMN</keyword>
<dbReference type="InterPro" id="IPR005025">
    <property type="entry name" value="FMN_Rdtase-like_dom"/>
</dbReference>
<reference evidence="7 8" key="1">
    <citation type="submission" date="2017-11" db="EMBL/GenBank/DDBJ databases">
        <title>Isolation and Characterization of Family Methanocellaceae Species from Potential Methane Hydrate Area Offshore Southwestern Taiwan.</title>
        <authorList>
            <person name="Zhang W.-L."/>
            <person name="Chen W.-C."/>
            <person name="Lai M.-C."/>
            <person name="Chen S.-C."/>
        </authorList>
    </citation>
    <scope>NUCLEOTIDE SEQUENCE [LARGE SCALE GENOMIC DNA]</scope>
    <source>
        <strain evidence="7 8">CWC-04</strain>
    </source>
</reference>
<dbReference type="Pfam" id="PF21349">
    <property type="entry name" value="RUBY_RBDX"/>
    <property type="match status" value="1"/>
</dbReference>
<dbReference type="Pfam" id="PF03358">
    <property type="entry name" value="FMN_red"/>
    <property type="match status" value="1"/>
</dbReference>
<dbReference type="SUPFAM" id="SSF52218">
    <property type="entry name" value="Flavoproteins"/>
    <property type="match status" value="1"/>
</dbReference>
<dbReference type="PANTHER" id="PTHR43278">
    <property type="entry name" value="NAD(P)H-DEPENDENT FMN-CONTAINING OXIDOREDUCTASE YWQN-RELATED"/>
    <property type="match status" value="1"/>
</dbReference>
<dbReference type="PANTHER" id="PTHR43278:SF4">
    <property type="entry name" value="NAD(P)H-DEPENDENT FMN-CONTAINING OXIDOREDUCTASE YWQN-RELATED"/>
    <property type="match status" value="1"/>
</dbReference>
<evidence type="ECO:0000256" key="1">
    <source>
        <dbReference type="ARBA" id="ARBA00001917"/>
    </source>
</evidence>
<comment type="cofactor">
    <cofactor evidence="1">
        <name>FMN</name>
        <dbReference type="ChEBI" id="CHEBI:58210"/>
    </cofactor>
</comment>
<organism evidence="7 8">
    <name type="scientific">Methanooceanicella nereidis</name>
    <dbReference type="NCBI Taxonomy" id="2052831"/>
    <lineage>
        <taxon>Archaea</taxon>
        <taxon>Methanobacteriati</taxon>
        <taxon>Methanobacteriota</taxon>
        <taxon>Stenosarchaea group</taxon>
        <taxon>Methanomicrobia</taxon>
        <taxon>Methanocellales</taxon>
        <taxon>Methanocellaceae</taxon>
        <taxon>Methanooceanicella</taxon>
    </lineage>
</organism>
<sequence>MQRWRCNVCGYEAEADNAPDSCPSCGSLENEFYVKGNHPKDKLDGNAELLIINGSKHRGHNTAYFASLAEEVAKEKGVTYKIIHLADYNIDHCWCCYSMKEDMCRIPCRNAYDDMHKLHDVIMNAKAVLVFCPINWNGMTSRMKVFLDRLTCIENMYLINKSTPLAGRTVGIVINGHEDGAYKTAFDIFMVFQNLGYALAPYGIAYSTHGRQYTSESDIEFFKTDDLMRTYVRNVAHNVIEHSRLEISKKMKILPSCE</sequence>
<dbReference type="InterPro" id="IPR029039">
    <property type="entry name" value="Flavoprotein-like_sf"/>
</dbReference>
<dbReference type="PROSITE" id="PS50903">
    <property type="entry name" value="RUBREDOXIN_LIKE"/>
    <property type="match status" value="1"/>
</dbReference>
<evidence type="ECO:0000313" key="7">
    <source>
        <dbReference type="EMBL" id="MCD1295606.1"/>
    </source>
</evidence>
<accession>A0AAP2RDH1</accession>
<dbReference type="Gene3D" id="3.40.50.360">
    <property type="match status" value="1"/>
</dbReference>
<dbReference type="Gene3D" id="2.20.28.10">
    <property type="match status" value="1"/>
</dbReference>
<dbReference type="EMBL" id="PGCK01000009">
    <property type="protein sequence ID" value="MCD1295606.1"/>
    <property type="molecule type" value="Genomic_DNA"/>
</dbReference>
<evidence type="ECO:0000259" key="6">
    <source>
        <dbReference type="PROSITE" id="PS50903"/>
    </source>
</evidence>
<dbReference type="AlphaFoldDB" id="A0AAP2RDH1"/>
<dbReference type="SUPFAM" id="SSF57802">
    <property type="entry name" value="Rubredoxin-like"/>
    <property type="match status" value="1"/>
</dbReference>
<evidence type="ECO:0000256" key="5">
    <source>
        <dbReference type="ARBA" id="ARBA00038292"/>
    </source>
</evidence>
<gene>
    <name evidence="7" type="ORF">CUJ83_11410</name>
</gene>
<dbReference type="InterPro" id="IPR048574">
    <property type="entry name" value="RUBY_RBDX"/>
</dbReference>
<proteinExistence type="inferred from homology"/>
<dbReference type="InterPro" id="IPR051796">
    <property type="entry name" value="ISF_SsuE-like"/>
</dbReference>
<comment type="similarity">
    <text evidence="5">Belongs to the SsuE family. Isf subfamily.</text>
</comment>
<dbReference type="GO" id="GO:0016491">
    <property type="term" value="F:oxidoreductase activity"/>
    <property type="evidence" value="ECO:0007669"/>
    <property type="project" value="InterPro"/>
</dbReference>
<feature type="domain" description="Rubredoxin-like" evidence="6">
    <location>
        <begin position="1"/>
        <end position="35"/>
    </location>
</feature>
<protein>
    <submittedName>
        <fullName evidence="7">Flavodoxin</fullName>
    </submittedName>
</protein>
<name>A0AAP2RDH1_9EURY</name>
<dbReference type="Proteomes" id="UP001320159">
    <property type="component" value="Unassembled WGS sequence"/>
</dbReference>
<dbReference type="GO" id="GO:0005506">
    <property type="term" value="F:iron ion binding"/>
    <property type="evidence" value="ECO:0007669"/>
    <property type="project" value="InterPro"/>
</dbReference>
<keyword evidence="3" id="KW-0285">Flavoprotein</keyword>
<evidence type="ECO:0000313" key="8">
    <source>
        <dbReference type="Proteomes" id="UP001320159"/>
    </source>
</evidence>
<evidence type="ECO:0000256" key="2">
    <source>
        <dbReference type="ARBA" id="ARBA00001966"/>
    </source>
</evidence>
<comment type="caution">
    <text evidence="7">The sequence shown here is derived from an EMBL/GenBank/DDBJ whole genome shotgun (WGS) entry which is preliminary data.</text>
</comment>
<comment type="cofactor">
    <cofactor evidence="2">
        <name>[4Fe-4S] cluster</name>
        <dbReference type="ChEBI" id="CHEBI:49883"/>
    </cofactor>
</comment>
<dbReference type="RefSeq" id="WP_230742463.1">
    <property type="nucleotide sequence ID" value="NZ_PGCK01000009.1"/>
</dbReference>
<dbReference type="InterPro" id="IPR024934">
    <property type="entry name" value="Rubredoxin-like_dom"/>
</dbReference>
<evidence type="ECO:0000256" key="4">
    <source>
        <dbReference type="ARBA" id="ARBA00022643"/>
    </source>
</evidence>
<keyword evidence="8" id="KW-1185">Reference proteome</keyword>
<evidence type="ECO:0000256" key="3">
    <source>
        <dbReference type="ARBA" id="ARBA00022630"/>
    </source>
</evidence>